<reference evidence="2" key="1">
    <citation type="submission" date="2023-06" db="EMBL/GenBank/DDBJ databases">
        <title>Survivors Of The Sea: Transcriptome response of Skeletonema marinoi to long-term dormancy.</title>
        <authorList>
            <person name="Pinder M.I.M."/>
            <person name="Kourtchenko O."/>
            <person name="Robertson E.K."/>
            <person name="Larsson T."/>
            <person name="Maumus F."/>
            <person name="Osuna-Cruz C.M."/>
            <person name="Vancaester E."/>
            <person name="Stenow R."/>
            <person name="Vandepoele K."/>
            <person name="Ploug H."/>
            <person name="Bruchert V."/>
            <person name="Godhe A."/>
            <person name="Topel M."/>
        </authorList>
    </citation>
    <scope>NUCLEOTIDE SEQUENCE</scope>
    <source>
        <strain evidence="2">R05AC</strain>
    </source>
</reference>
<dbReference type="AlphaFoldDB" id="A0AAD8YC47"/>
<feature type="compositionally biased region" description="Pro residues" evidence="1">
    <location>
        <begin position="268"/>
        <end position="278"/>
    </location>
</feature>
<accession>A0AAD8YC47</accession>
<evidence type="ECO:0000313" key="2">
    <source>
        <dbReference type="EMBL" id="KAK1742825.1"/>
    </source>
</evidence>
<name>A0AAD8YC47_9STRA</name>
<evidence type="ECO:0000256" key="1">
    <source>
        <dbReference type="SAM" id="MobiDB-lite"/>
    </source>
</evidence>
<protein>
    <submittedName>
        <fullName evidence="2">Uncharacterized protein</fullName>
    </submittedName>
</protein>
<feature type="compositionally biased region" description="Pro residues" evidence="1">
    <location>
        <begin position="234"/>
        <end position="243"/>
    </location>
</feature>
<dbReference type="Proteomes" id="UP001224775">
    <property type="component" value="Unassembled WGS sequence"/>
</dbReference>
<proteinExistence type="predicted"/>
<comment type="caution">
    <text evidence="2">The sequence shown here is derived from an EMBL/GenBank/DDBJ whole genome shotgun (WGS) entry which is preliminary data.</text>
</comment>
<sequence length="317" mass="34472">MFAPITSSHNFYTTLYDIMTFQNAKSKSKYVALSLALAASPSSYALASSNVIVEKKPDEGLRGVGQRELKVKTCSKEKRVQVYRFCIEGDCDAGAEGEHRLKLDGQWLWGGFRDFREGQCHSINHSAKTVAAWKSLAVGTEEHDDWSENDSWFATMTASDWYSETCETYEVILSKQHAAEKKESMCWEMSAAGGAKGVDLGLTATRCSEWTKPSESFLWYLKVEPKDILTDSPTPLPTPPPTLATPSPTDAPSLPPTEASGAPSDFPSLPPTDVPPPTANVSIETSLLGTSASYHATFNAKFVSLVIGLLGALVYLG</sequence>
<organism evidence="2 3">
    <name type="scientific">Skeletonema marinoi</name>
    <dbReference type="NCBI Taxonomy" id="267567"/>
    <lineage>
        <taxon>Eukaryota</taxon>
        <taxon>Sar</taxon>
        <taxon>Stramenopiles</taxon>
        <taxon>Ochrophyta</taxon>
        <taxon>Bacillariophyta</taxon>
        <taxon>Coscinodiscophyceae</taxon>
        <taxon>Thalassiosirophycidae</taxon>
        <taxon>Thalassiosirales</taxon>
        <taxon>Skeletonemataceae</taxon>
        <taxon>Skeletonema</taxon>
        <taxon>Skeletonema marinoi-dohrnii complex</taxon>
    </lineage>
</organism>
<evidence type="ECO:0000313" key="3">
    <source>
        <dbReference type="Proteomes" id="UP001224775"/>
    </source>
</evidence>
<keyword evidence="3" id="KW-1185">Reference proteome</keyword>
<gene>
    <name evidence="2" type="ORF">QTG54_006422</name>
</gene>
<dbReference type="EMBL" id="JATAAI010000010">
    <property type="protein sequence ID" value="KAK1742825.1"/>
    <property type="molecule type" value="Genomic_DNA"/>
</dbReference>
<feature type="region of interest" description="Disordered" evidence="1">
    <location>
        <begin position="230"/>
        <end position="278"/>
    </location>
</feature>